<feature type="transmembrane region" description="Helical" evidence="1">
    <location>
        <begin position="499"/>
        <end position="519"/>
    </location>
</feature>
<keyword evidence="1" id="KW-0812">Transmembrane</keyword>
<dbReference type="SUPFAM" id="SSF52540">
    <property type="entry name" value="P-loop containing nucleoside triphosphate hydrolases"/>
    <property type="match status" value="1"/>
</dbReference>
<keyword evidence="4" id="KW-1185">Reference proteome</keyword>
<gene>
    <name evidence="3" type="ORF">NZH93_31505</name>
</gene>
<comment type="caution">
    <text evidence="3">The sequence shown here is derived from an EMBL/GenBank/DDBJ whole genome shotgun (WGS) entry which is preliminary data.</text>
</comment>
<feature type="transmembrane region" description="Helical" evidence="1">
    <location>
        <begin position="331"/>
        <end position="350"/>
    </location>
</feature>
<dbReference type="RefSeq" id="WP_259626899.1">
    <property type="nucleotide sequence ID" value="NZ_JANYMP010000018.1"/>
</dbReference>
<evidence type="ECO:0000256" key="1">
    <source>
        <dbReference type="SAM" id="Phobius"/>
    </source>
</evidence>
<dbReference type="EMBL" id="JANYMP010000018">
    <property type="protein sequence ID" value="MCS7481405.1"/>
    <property type="molecule type" value="Genomic_DNA"/>
</dbReference>
<dbReference type="SMART" id="SM00382">
    <property type="entry name" value="AAA"/>
    <property type="match status" value="1"/>
</dbReference>
<evidence type="ECO:0000313" key="3">
    <source>
        <dbReference type="EMBL" id="MCS7481405.1"/>
    </source>
</evidence>
<feature type="transmembrane region" description="Helical" evidence="1">
    <location>
        <begin position="406"/>
        <end position="426"/>
    </location>
</feature>
<keyword evidence="1" id="KW-0472">Membrane</keyword>
<name>A0A9X2VR95_9PSEU</name>
<organism evidence="3 4">
    <name type="scientific">Umezawaea endophytica</name>
    <dbReference type="NCBI Taxonomy" id="1654476"/>
    <lineage>
        <taxon>Bacteria</taxon>
        <taxon>Bacillati</taxon>
        <taxon>Actinomycetota</taxon>
        <taxon>Actinomycetes</taxon>
        <taxon>Pseudonocardiales</taxon>
        <taxon>Pseudonocardiaceae</taxon>
        <taxon>Umezawaea</taxon>
    </lineage>
</organism>
<feature type="transmembrane region" description="Helical" evidence="1">
    <location>
        <begin position="432"/>
        <end position="451"/>
    </location>
</feature>
<feature type="domain" description="AAA+ ATPase" evidence="2">
    <location>
        <begin position="40"/>
        <end position="231"/>
    </location>
</feature>
<sequence>MTDRHLDDLRRAALATLPDPAAYREELGAPKADLVDLLTTERGLVLVGEPGAGKTTALHRLAADLLADGGPVPIVLSLSAGSWRVEPHRLSGLRWASAQDVVPADEWDTEALERAQRLSVAKLEQVDHAVDTAVDWLATDVARLYRVPARRVAEWLRETPCPVVLLLDGLDEIRHADDRRRCVEALTLLKRRLSTGIVVCAREDPGGLGAVVEVPPLSAETVDTRLADAGLTALREACLRDEELVDLLATPLALTLAVDGYRDRPVTDTEVGLLKSGGLDRLWEVGLPAGADALRGLARLMELGDRDVFTVESLNLAWVRRAGLRPVRSPAAWLYAVLAVAASVCVVVLAARATDVGFAVLCAGVLAGSATAQAHTARNPTDRRASRLDLGDFVATRWTLDWRAGLTALTTCALTGLVMGASVGIFGGAAGLALGALPGVAAGLAVGVVTLPSGAAARPRRSAPGWTFTVRLAAGVLGLALALGLSFAVLLLVDRLFTAYIHHLMLATTTGVWLAAFAVSLHGWWSHRLAVKTVTRAGVLPDDLDAFVAAGVLREVPDGHAFAHRTLRTHLGTLPSGW</sequence>
<feature type="transmembrane region" description="Helical" evidence="1">
    <location>
        <begin position="472"/>
        <end position="493"/>
    </location>
</feature>
<reference evidence="3" key="1">
    <citation type="submission" date="2022-08" db="EMBL/GenBank/DDBJ databases">
        <authorList>
            <person name="Tistechok S."/>
            <person name="Samborskyy M."/>
            <person name="Roman I."/>
        </authorList>
    </citation>
    <scope>NUCLEOTIDE SEQUENCE</scope>
    <source>
        <strain evidence="3">DSM 103496</strain>
    </source>
</reference>
<evidence type="ECO:0000259" key="2">
    <source>
        <dbReference type="SMART" id="SM00382"/>
    </source>
</evidence>
<proteinExistence type="predicted"/>
<protein>
    <recommendedName>
        <fullName evidence="2">AAA+ ATPase domain-containing protein</fullName>
    </recommendedName>
</protein>
<dbReference type="Gene3D" id="3.40.50.300">
    <property type="entry name" value="P-loop containing nucleotide triphosphate hydrolases"/>
    <property type="match status" value="1"/>
</dbReference>
<dbReference type="InterPro" id="IPR003593">
    <property type="entry name" value="AAA+_ATPase"/>
</dbReference>
<dbReference type="Proteomes" id="UP001141259">
    <property type="component" value="Unassembled WGS sequence"/>
</dbReference>
<accession>A0A9X2VR95</accession>
<dbReference type="InterPro" id="IPR027417">
    <property type="entry name" value="P-loop_NTPase"/>
</dbReference>
<evidence type="ECO:0000313" key="4">
    <source>
        <dbReference type="Proteomes" id="UP001141259"/>
    </source>
</evidence>
<keyword evidence="1" id="KW-1133">Transmembrane helix</keyword>
<dbReference type="AlphaFoldDB" id="A0A9X2VR95"/>